<dbReference type="EMBL" id="JAIWYP010000002">
    <property type="protein sequence ID" value="KAH3875255.1"/>
    <property type="molecule type" value="Genomic_DNA"/>
</dbReference>
<evidence type="ECO:0000313" key="1">
    <source>
        <dbReference type="EMBL" id="KAH3875255.1"/>
    </source>
</evidence>
<proteinExistence type="predicted"/>
<name>A0A9D4MD98_DREPO</name>
<keyword evidence="2" id="KW-1185">Reference proteome</keyword>
<protein>
    <submittedName>
        <fullName evidence="1">Uncharacterized protein</fullName>
    </submittedName>
</protein>
<dbReference type="Proteomes" id="UP000828390">
    <property type="component" value="Unassembled WGS sequence"/>
</dbReference>
<reference evidence="1" key="1">
    <citation type="journal article" date="2019" name="bioRxiv">
        <title>The Genome of the Zebra Mussel, Dreissena polymorpha: A Resource for Invasive Species Research.</title>
        <authorList>
            <person name="McCartney M.A."/>
            <person name="Auch B."/>
            <person name="Kono T."/>
            <person name="Mallez S."/>
            <person name="Zhang Y."/>
            <person name="Obille A."/>
            <person name="Becker A."/>
            <person name="Abrahante J.E."/>
            <person name="Garbe J."/>
            <person name="Badalamenti J.P."/>
            <person name="Herman A."/>
            <person name="Mangelson H."/>
            <person name="Liachko I."/>
            <person name="Sullivan S."/>
            <person name="Sone E.D."/>
            <person name="Koren S."/>
            <person name="Silverstein K.A.T."/>
            <person name="Beckman K.B."/>
            <person name="Gohl D.M."/>
        </authorList>
    </citation>
    <scope>NUCLEOTIDE SEQUENCE</scope>
    <source>
        <strain evidence="1">Duluth1</strain>
        <tissue evidence="1">Whole animal</tissue>
    </source>
</reference>
<sequence length="95" mass="10594">MKPPGFSRTNQPISEFYGDINTLPDTRKHTRRGRFLDALEHKCANVCAGISNGSATYVRTETSLRNADMVDVTTIIIIIINNNKNILSLIIIMSD</sequence>
<gene>
    <name evidence="1" type="ORF">DPMN_038518</name>
</gene>
<evidence type="ECO:0000313" key="2">
    <source>
        <dbReference type="Proteomes" id="UP000828390"/>
    </source>
</evidence>
<dbReference type="AlphaFoldDB" id="A0A9D4MD98"/>
<organism evidence="1 2">
    <name type="scientific">Dreissena polymorpha</name>
    <name type="common">Zebra mussel</name>
    <name type="synonym">Mytilus polymorpha</name>
    <dbReference type="NCBI Taxonomy" id="45954"/>
    <lineage>
        <taxon>Eukaryota</taxon>
        <taxon>Metazoa</taxon>
        <taxon>Spiralia</taxon>
        <taxon>Lophotrochozoa</taxon>
        <taxon>Mollusca</taxon>
        <taxon>Bivalvia</taxon>
        <taxon>Autobranchia</taxon>
        <taxon>Heteroconchia</taxon>
        <taxon>Euheterodonta</taxon>
        <taxon>Imparidentia</taxon>
        <taxon>Neoheterodontei</taxon>
        <taxon>Myida</taxon>
        <taxon>Dreissenoidea</taxon>
        <taxon>Dreissenidae</taxon>
        <taxon>Dreissena</taxon>
    </lineage>
</organism>
<reference evidence="1" key="2">
    <citation type="submission" date="2020-11" db="EMBL/GenBank/DDBJ databases">
        <authorList>
            <person name="McCartney M.A."/>
            <person name="Auch B."/>
            <person name="Kono T."/>
            <person name="Mallez S."/>
            <person name="Becker A."/>
            <person name="Gohl D.M."/>
            <person name="Silverstein K.A.T."/>
            <person name="Koren S."/>
            <person name="Bechman K.B."/>
            <person name="Herman A."/>
            <person name="Abrahante J.E."/>
            <person name="Garbe J."/>
        </authorList>
    </citation>
    <scope>NUCLEOTIDE SEQUENCE</scope>
    <source>
        <strain evidence="1">Duluth1</strain>
        <tissue evidence="1">Whole animal</tissue>
    </source>
</reference>
<comment type="caution">
    <text evidence="1">The sequence shown here is derived from an EMBL/GenBank/DDBJ whole genome shotgun (WGS) entry which is preliminary data.</text>
</comment>
<accession>A0A9D4MD98</accession>